<dbReference type="Gene3D" id="3.40.50.11820">
    <property type="match status" value="1"/>
</dbReference>
<dbReference type="Proteomes" id="UP000260773">
    <property type="component" value="Unassembled WGS sequence"/>
</dbReference>
<keyword evidence="3" id="KW-1003">Cell membrane</keyword>
<comment type="subcellular location">
    <subcellularLocation>
        <location evidence="1">Cell membrane</location>
        <topology evidence="1">Peripheral membrane protein</topology>
    </subcellularLocation>
</comment>
<comment type="similarity">
    <text evidence="2">Belongs to the CDP-glycerol glycerophosphotransferase family.</text>
</comment>
<sequence length="373" mass="43490">MSVLFTLKQYVKMVIQNKYLPYIYQKACKKPVKKGKILFADAHHTELTGNMKPVYQKLKNGGYDIQLYCEDIQTMPVWRMIAFMKEFMQVYAQAEYVFINSYFLPVSSCRKRKETTVVQLWHSGGLMKKMGYDTTEDIPKYYKGNPTANYDLVTVSASCCEAVWEKALHLSQGTAKALGLARTDIYFDKEWNADNKCRFYQRYPEARNKKICVYAPSFEGNAAHPYNRGIESGILDIMKHLEKEWFFIIKVHPHMEKNYPMYHCDFSTEELFAVTDLLITDYSSVVYDYLIYQKSFLLYAPDLEEYKQQRGFYLEYESLPAPVITSSDALEAAMREQAWLPYASDLVKCYQEYMGACDGHATDKILKKLSLYS</sequence>
<evidence type="ECO:0000313" key="8">
    <source>
        <dbReference type="Proteomes" id="UP000260773"/>
    </source>
</evidence>
<dbReference type="AlphaFoldDB" id="A0A3E2TMF8"/>
<keyword evidence="5" id="KW-0777">Teichoic acid biosynthesis</keyword>
<dbReference type="Pfam" id="PF04464">
    <property type="entry name" value="Glyphos_transf"/>
    <property type="match status" value="1"/>
</dbReference>
<dbReference type="InterPro" id="IPR043149">
    <property type="entry name" value="TagF_N"/>
</dbReference>
<dbReference type="InterPro" id="IPR051612">
    <property type="entry name" value="Teichoic_Acid_Biosynth"/>
</dbReference>
<evidence type="ECO:0000256" key="5">
    <source>
        <dbReference type="ARBA" id="ARBA00022944"/>
    </source>
</evidence>
<dbReference type="InterPro" id="IPR007554">
    <property type="entry name" value="Glycerophosphate_synth"/>
</dbReference>
<keyword evidence="4 7" id="KW-0808">Transferase</keyword>
<evidence type="ECO:0000256" key="1">
    <source>
        <dbReference type="ARBA" id="ARBA00004202"/>
    </source>
</evidence>
<comment type="caution">
    <text evidence="7">The sequence shown here is derived from an EMBL/GenBank/DDBJ whole genome shotgun (WGS) entry which is preliminary data.</text>
</comment>
<keyword evidence="6" id="KW-0472">Membrane</keyword>
<proteinExistence type="inferred from homology"/>
<dbReference type="GO" id="GO:0005886">
    <property type="term" value="C:plasma membrane"/>
    <property type="evidence" value="ECO:0007669"/>
    <property type="project" value="UniProtKB-SubCell"/>
</dbReference>
<organism evidence="7 8">
    <name type="scientific">Coprococcus catus</name>
    <dbReference type="NCBI Taxonomy" id="116085"/>
    <lineage>
        <taxon>Bacteria</taxon>
        <taxon>Bacillati</taxon>
        <taxon>Bacillota</taxon>
        <taxon>Clostridia</taxon>
        <taxon>Lachnospirales</taxon>
        <taxon>Lachnospiraceae</taxon>
        <taxon>Coprococcus</taxon>
    </lineage>
</organism>
<evidence type="ECO:0000256" key="3">
    <source>
        <dbReference type="ARBA" id="ARBA00022475"/>
    </source>
</evidence>
<dbReference type="GO" id="GO:0047355">
    <property type="term" value="F:CDP-glycerol glycerophosphotransferase activity"/>
    <property type="evidence" value="ECO:0007669"/>
    <property type="project" value="InterPro"/>
</dbReference>
<protein>
    <submittedName>
        <fullName evidence="7">CDP-glycerol glycerophosphotransferase family protein</fullName>
    </submittedName>
</protein>
<name>A0A3E2TMF8_9FIRM</name>
<dbReference type="PANTHER" id="PTHR37316:SF3">
    <property type="entry name" value="TEICHOIC ACID GLYCEROL-PHOSPHATE TRANSFERASE"/>
    <property type="match status" value="1"/>
</dbReference>
<evidence type="ECO:0000313" key="7">
    <source>
        <dbReference type="EMBL" id="RGB79059.1"/>
    </source>
</evidence>
<gene>
    <name evidence="7" type="ORF">DW070_10585</name>
</gene>
<dbReference type="Gene3D" id="3.40.50.12580">
    <property type="match status" value="1"/>
</dbReference>
<dbReference type="GO" id="GO:0019350">
    <property type="term" value="P:teichoic acid biosynthetic process"/>
    <property type="evidence" value="ECO:0007669"/>
    <property type="project" value="UniProtKB-KW"/>
</dbReference>
<accession>A0A3E2TMF8</accession>
<dbReference type="InterPro" id="IPR043148">
    <property type="entry name" value="TagF_C"/>
</dbReference>
<reference evidence="7 8" key="1">
    <citation type="submission" date="2018-08" db="EMBL/GenBank/DDBJ databases">
        <title>A genome reference for cultivated species of the human gut microbiota.</title>
        <authorList>
            <person name="Zou Y."/>
            <person name="Xue W."/>
            <person name="Luo G."/>
        </authorList>
    </citation>
    <scope>NUCLEOTIDE SEQUENCE [LARGE SCALE GENOMIC DNA]</scope>
    <source>
        <strain evidence="7 8">AF45-17</strain>
    </source>
</reference>
<dbReference type="RefSeq" id="WP_117528603.1">
    <property type="nucleotide sequence ID" value="NZ_JAQCWV010000010.1"/>
</dbReference>
<dbReference type="EMBL" id="QVEP01000025">
    <property type="protein sequence ID" value="RGB79059.1"/>
    <property type="molecule type" value="Genomic_DNA"/>
</dbReference>
<dbReference type="PANTHER" id="PTHR37316">
    <property type="entry name" value="TEICHOIC ACID GLYCEROL-PHOSPHATE PRIMASE"/>
    <property type="match status" value="1"/>
</dbReference>
<evidence type="ECO:0000256" key="2">
    <source>
        <dbReference type="ARBA" id="ARBA00010488"/>
    </source>
</evidence>
<evidence type="ECO:0000256" key="4">
    <source>
        <dbReference type="ARBA" id="ARBA00022679"/>
    </source>
</evidence>
<evidence type="ECO:0000256" key="6">
    <source>
        <dbReference type="ARBA" id="ARBA00023136"/>
    </source>
</evidence>